<dbReference type="GO" id="GO:0035519">
    <property type="term" value="P:protein K29-linked ubiquitination"/>
    <property type="evidence" value="ECO:0007669"/>
    <property type="project" value="Ensembl"/>
</dbReference>
<dbReference type="Pfam" id="PF13445">
    <property type="entry name" value="zf-RING_UBOX"/>
    <property type="match status" value="1"/>
</dbReference>
<evidence type="ECO:0000259" key="15">
    <source>
        <dbReference type="PROSITE" id="PS50089"/>
    </source>
</evidence>
<dbReference type="AGR" id="RGD:1596075"/>
<dbReference type="GO" id="GO:0051865">
    <property type="term" value="P:protein autoubiquitination"/>
    <property type="evidence" value="ECO:0007669"/>
    <property type="project" value="Ensembl"/>
</dbReference>
<dbReference type="CTD" id="54546"/>
<keyword evidence="8 12" id="KW-0863">Zinc-finger</keyword>
<dbReference type="GO" id="GO:0070534">
    <property type="term" value="P:protein K63-linked ubiquitination"/>
    <property type="evidence" value="ECO:0007669"/>
    <property type="project" value="Ensembl"/>
</dbReference>
<dbReference type="GeneID" id="690433"/>
<evidence type="ECO:0000256" key="2">
    <source>
        <dbReference type="ARBA" id="ARBA00004308"/>
    </source>
</evidence>
<dbReference type="PROSITE" id="PS50089">
    <property type="entry name" value="ZF_RING_2"/>
    <property type="match status" value="1"/>
</dbReference>
<evidence type="ECO:0000256" key="11">
    <source>
        <dbReference type="ARBA" id="ARBA00023136"/>
    </source>
</evidence>
<comment type="pathway">
    <text evidence="3">Protein modification; protein ubiquitination.</text>
</comment>
<dbReference type="PANTHER" id="PTHR22791:SF28">
    <property type="entry name" value="E3 UBIQUITIN-PROTEIN LIGASE RNF186"/>
    <property type="match status" value="1"/>
</dbReference>
<evidence type="ECO:0000256" key="4">
    <source>
        <dbReference type="ARBA" id="ARBA00012483"/>
    </source>
</evidence>
<sequence>MPDIRCQQVPAESRKEAGSVPTGPEPMQVPAAPADIACGCPCAEQPHPPSSVPRVSCTEAPQPIPAGATTTNTIIALGPTGRLSISVEGDLECLVCREPYNCARSPKLLSCQHTFCAVCLKLLLYVQEDTWSIPCPLCRKVTAVPGGLICSLRDQEAMVGRLALPCPEVRLCPQRLVGPAASAAAHPANRTGEDEQDVVSVNRVAARRLAVHLLLLALLIVLILPFIYPGVIRWVLAFVIALALLMSTLFCCHPQSQSSNWPCPRTLFCREQKQTQITSIA</sequence>
<feature type="region of interest" description="Disordered" evidence="13">
    <location>
        <begin position="1"/>
        <end position="26"/>
    </location>
</feature>
<accession>A6ITJ7</accession>
<evidence type="ECO:0000256" key="7">
    <source>
        <dbReference type="ARBA" id="ARBA00022723"/>
    </source>
</evidence>
<name>A6ITJ7_RAT</name>
<evidence type="ECO:0000256" key="9">
    <source>
        <dbReference type="ARBA" id="ARBA00022833"/>
    </source>
</evidence>
<dbReference type="GO" id="GO:0070059">
    <property type="term" value="P:intrinsic apoptotic signaling pathway in response to endoplasmic reticulum stress"/>
    <property type="evidence" value="ECO:0007669"/>
    <property type="project" value="Ensembl"/>
</dbReference>
<evidence type="ECO:0000256" key="12">
    <source>
        <dbReference type="PROSITE-ProRule" id="PRU00175"/>
    </source>
</evidence>
<dbReference type="SMR" id="A6ITJ7"/>
<gene>
    <name evidence="17" type="primary">Rnf186</name>
    <name evidence="16" type="ORF">rCG_30966</name>
</gene>
<evidence type="ECO:0000313" key="16">
    <source>
        <dbReference type="EMBL" id="EDL80898.1"/>
    </source>
</evidence>
<evidence type="ECO:0000256" key="13">
    <source>
        <dbReference type="SAM" id="MobiDB-lite"/>
    </source>
</evidence>
<dbReference type="GO" id="GO:0031625">
    <property type="term" value="F:ubiquitin protein ligase binding"/>
    <property type="evidence" value="ECO:0007669"/>
    <property type="project" value="Ensembl"/>
</dbReference>
<keyword evidence="10 14" id="KW-1133">Transmembrane helix</keyword>
<dbReference type="EMBL" id="CH473968">
    <property type="protein sequence ID" value="EDL80898.1"/>
    <property type="molecule type" value="Genomic_DNA"/>
</dbReference>
<dbReference type="Proteomes" id="UP000234681">
    <property type="component" value="Chromosome 5"/>
</dbReference>
<dbReference type="GO" id="GO:0005789">
    <property type="term" value="C:endoplasmic reticulum membrane"/>
    <property type="evidence" value="ECO:0007669"/>
    <property type="project" value="Ensembl"/>
</dbReference>
<reference evidence="16" key="1">
    <citation type="journal article" date="2005" name="Genome Res.">
        <title>Gene and alternative splicing annotation with AIR.</title>
        <authorList>
            <person name="Florea L."/>
            <person name="Di Francesco V."/>
            <person name="Miller J."/>
            <person name="Turner R."/>
            <person name="Yao A."/>
            <person name="Harris M."/>
            <person name="Walenz B."/>
            <person name="Mobarry C."/>
            <person name="Merkulov G.V."/>
            <person name="Charlab R."/>
            <person name="Dew I."/>
            <person name="Deng Z."/>
            <person name="Istrail S."/>
            <person name="Li P."/>
            <person name="Sutton G."/>
        </authorList>
    </citation>
    <scope>NUCLEOTIDE SEQUENCE</scope>
    <source>
        <strain evidence="16">BN</strain>
    </source>
</reference>
<dbReference type="InterPro" id="IPR051435">
    <property type="entry name" value="RING_finger_E3_ubiq-ligases"/>
</dbReference>
<dbReference type="GO" id="GO:0070585">
    <property type="term" value="P:protein localization to mitochondrion"/>
    <property type="evidence" value="ECO:0007669"/>
    <property type="project" value="Ensembl"/>
</dbReference>
<dbReference type="RGD" id="1596075">
    <property type="gene designation" value="Rnf186"/>
</dbReference>
<dbReference type="GO" id="GO:0008270">
    <property type="term" value="F:zinc ion binding"/>
    <property type="evidence" value="ECO:0007669"/>
    <property type="project" value="UniProtKB-KW"/>
</dbReference>
<keyword evidence="11 14" id="KW-0472">Membrane</keyword>
<feature type="transmembrane region" description="Helical" evidence="14">
    <location>
        <begin position="209"/>
        <end position="228"/>
    </location>
</feature>
<organism evidence="16">
    <name type="scientific">Rattus norvegicus</name>
    <name type="common">Rat</name>
    <dbReference type="NCBI Taxonomy" id="10116"/>
    <lineage>
        <taxon>Eukaryota</taxon>
        <taxon>Metazoa</taxon>
        <taxon>Chordata</taxon>
        <taxon>Craniata</taxon>
        <taxon>Vertebrata</taxon>
        <taxon>Euteleostomi</taxon>
        <taxon>Mammalia</taxon>
        <taxon>Eutheria</taxon>
        <taxon>Euarchontoglires</taxon>
        <taxon>Glires</taxon>
        <taxon>Rodentia</taxon>
        <taxon>Myomorpha</taxon>
        <taxon>Muroidea</taxon>
        <taxon>Muridae</taxon>
        <taxon>Murinae</taxon>
        <taxon>Rattus</taxon>
    </lineage>
</organism>
<comment type="catalytic activity">
    <reaction evidence="1">
        <text>S-ubiquitinyl-[E2 ubiquitin-conjugating enzyme]-L-cysteine + [acceptor protein]-L-lysine = [E2 ubiquitin-conjugating enzyme]-L-cysteine + N(6)-ubiquitinyl-[acceptor protein]-L-lysine.</text>
        <dbReference type="EC" id="2.3.2.27"/>
    </reaction>
</comment>
<dbReference type="SMART" id="SM00184">
    <property type="entry name" value="RING"/>
    <property type="match status" value="1"/>
</dbReference>
<evidence type="ECO:0000313" key="17">
    <source>
        <dbReference type="RGD" id="1596075"/>
    </source>
</evidence>
<dbReference type="FunFam" id="3.30.40.10:FF:000197">
    <property type="entry name" value="E3 ubiquitin-protein ligase RNF152"/>
    <property type="match status" value="1"/>
</dbReference>
<dbReference type="GO" id="GO:0061630">
    <property type="term" value="F:ubiquitin protein ligase activity"/>
    <property type="evidence" value="ECO:0007669"/>
    <property type="project" value="UniProtKB-EC"/>
</dbReference>
<dbReference type="InterPro" id="IPR001841">
    <property type="entry name" value="Znf_RING"/>
</dbReference>
<comment type="subcellular location">
    <subcellularLocation>
        <location evidence="2">Endomembrane system</location>
    </subcellularLocation>
</comment>
<dbReference type="KEGG" id="rno:690433"/>
<dbReference type="OrthoDB" id="252722at2759"/>
<dbReference type="InterPro" id="IPR017907">
    <property type="entry name" value="Znf_RING_CS"/>
</dbReference>
<evidence type="ECO:0000256" key="5">
    <source>
        <dbReference type="ARBA" id="ARBA00022679"/>
    </source>
</evidence>
<dbReference type="PANTHER" id="PTHR22791">
    <property type="entry name" value="RING-TYPE DOMAIN-CONTAINING PROTEIN"/>
    <property type="match status" value="1"/>
</dbReference>
<evidence type="ECO:0000256" key="1">
    <source>
        <dbReference type="ARBA" id="ARBA00000900"/>
    </source>
</evidence>
<dbReference type="OMA" id="EVQLCPQ"/>
<dbReference type="SUPFAM" id="SSF57850">
    <property type="entry name" value="RING/U-box"/>
    <property type="match status" value="1"/>
</dbReference>
<keyword evidence="6 14" id="KW-0812">Transmembrane</keyword>
<dbReference type="GO" id="GO:0043161">
    <property type="term" value="P:proteasome-mediated ubiquitin-dependent protein catabolic process"/>
    <property type="evidence" value="ECO:0007669"/>
    <property type="project" value="Ensembl"/>
</dbReference>
<dbReference type="AlphaFoldDB" id="A6ITJ7"/>
<dbReference type="PROSITE" id="PS00518">
    <property type="entry name" value="ZF_RING_1"/>
    <property type="match status" value="1"/>
</dbReference>
<evidence type="ECO:0000256" key="6">
    <source>
        <dbReference type="ARBA" id="ARBA00022692"/>
    </source>
</evidence>
<dbReference type="EC" id="2.3.2.27" evidence="4"/>
<keyword evidence="5" id="KW-0808">Transferase</keyword>
<dbReference type="InterPro" id="IPR013083">
    <property type="entry name" value="Znf_RING/FYVE/PHD"/>
</dbReference>
<evidence type="ECO:0000256" key="3">
    <source>
        <dbReference type="ARBA" id="ARBA00004906"/>
    </source>
</evidence>
<dbReference type="Gene3D" id="3.30.40.10">
    <property type="entry name" value="Zinc/RING finger domain, C3HC4 (zinc finger)"/>
    <property type="match status" value="1"/>
</dbReference>
<reference evidence="16" key="2">
    <citation type="submission" date="2005-07" db="EMBL/GenBank/DDBJ databases">
        <authorList>
            <person name="Mural R.J."/>
            <person name="Li P.W."/>
            <person name="Adams M.D."/>
            <person name="Amanatides P.G."/>
            <person name="Baden-Tillson H."/>
            <person name="Barnstead M."/>
            <person name="Chin S.H."/>
            <person name="Dew I."/>
            <person name="Evans C.A."/>
            <person name="Ferriera S."/>
            <person name="Flanigan M."/>
            <person name="Fosler C."/>
            <person name="Glodek A."/>
            <person name="Gu Z."/>
            <person name="Holt R.A."/>
            <person name="Jennings D."/>
            <person name="Kraft C.L."/>
            <person name="Lu F."/>
            <person name="Nguyen T."/>
            <person name="Nusskern D.R."/>
            <person name="Pfannkoch C.M."/>
            <person name="Sitter C."/>
            <person name="Sutton G.G."/>
            <person name="Venter J.C."/>
            <person name="Wang Z."/>
            <person name="Woodage T."/>
            <person name="Zheng X.H."/>
            <person name="Zhong F."/>
        </authorList>
    </citation>
    <scope>NUCLEOTIDE SEQUENCE</scope>
    <source>
        <strain evidence="16">BN</strain>
    </source>
</reference>
<evidence type="ECO:0000256" key="8">
    <source>
        <dbReference type="ARBA" id="ARBA00022771"/>
    </source>
</evidence>
<dbReference type="GO" id="GO:0140208">
    <property type="term" value="P:apoptotic process in response to mitochondrial fragmentation"/>
    <property type="evidence" value="ECO:0007669"/>
    <property type="project" value="Ensembl"/>
</dbReference>
<keyword evidence="9" id="KW-0862">Zinc</keyword>
<feature type="domain" description="RING-type" evidence="15">
    <location>
        <begin position="93"/>
        <end position="139"/>
    </location>
</feature>
<feature type="transmembrane region" description="Helical" evidence="14">
    <location>
        <begin position="234"/>
        <end position="252"/>
    </location>
</feature>
<evidence type="ECO:0000256" key="14">
    <source>
        <dbReference type="SAM" id="Phobius"/>
    </source>
</evidence>
<protein>
    <recommendedName>
        <fullName evidence="4">RING-type E3 ubiquitin transferase</fullName>
        <ecNumber evidence="4">2.3.2.27</ecNumber>
    </recommendedName>
</protein>
<dbReference type="RefSeq" id="NP_001103062.1">
    <property type="nucleotide sequence ID" value="NM_001109592.1"/>
</dbReference>
<keyword evidence="7" id="KW-0479">Metal-binding</keyword>
<dbReference type="GO" id="GO:2000785">
    <property type="term" value="P:regulation of autophagosome assembly"/>
    <property type="evidence" value="ECO:0007669"/>
    <property type="project" value="Ensembl"/>
</dbReference>
<proteinExistence type="predicted"/>
<dbReference type="InterPro" id="IPR027370">
    <property type="entry name" value="Znf-RING_euk"/>
</dbReference>
<evidence type="ECO:0000256" key="10">
    <source>
        <dbReference type="ARBA" id="ARBA00022989"/>
    </source>
</evidence>